<dbReference type="EC" id="6.1.1.7" evidence="14"/>
<dbReference type="HAMAP" id="MF_00036_B">
    <property type="entry name" value="Ala_tRNA_synth_B"/>
    <property type="match status" value="1"/>
</dbReference>
<feature type="binding site" evidence="14">
    <location>
        <position position="570"/>
    </location>
    <ligand>
        <name>Zn(2+)</name>
        <dbReference type="ChEBI" id="CHEBI:29105"/>
    </ligand>
</feature>
<dbReference type="FunFam" id="3.30.980.10:FF:000004">
    <property type="entry name" value="Alanine--tRNA ligase, cytoplasmic"/>
    <property type="match status" value="1"/>
</dbReference>
<dbReference type="GO" id="GO:0006419">
    <property type="term" value="P:alanyl-tRNA aminoacylation"/>
    <property type="evidence" value="ECO:0007669"/>
    <property type="project" value="UniProtKB-UniRule"/>
</dbReference>
<dbReference type="InterPro" id="IPR018162">
    <property type="entry name" value="Ala-tRNA-ligase_IIc_anticod-bd"/>
</dbReference>
<dbReference type="GO" id="GO:0008270">
    <property type="term" value="F:zinc ion binding"/>
    <property type="evidence" value="ECO:0007669"/>
    <property type="project" value="UniProtKB-UniRule"/>
</dbReference>
<comment type="catalytic activity">
    <reaction evidence="13 14">
        <text>tRNA(Ala) + L-alanine + ATP = L-alanyl-tRNA(Ala) + AMP + diphosphate</text>
        <dbReference type="Rhea" id="RHEA:12540"/>
        <dbReference type="Rhea" id="RHEA-COMP:9657"/>
        <dbReference type="Rhea" id="RHEA-COMP:9923"/>
        <dbReference type="ChEBI" id="CHEBI:30616"/>
        <dbReference type="ChEBI" id="CHEBI:33019"/>
        <dbReference type="ChEBI" id="CHEBI:57972"/>
        <dbReference type="ChEBI" id="CHEBI:78442"/>
        <dbReference type="ChEBI" id="CHEBI:78497"/>
        <dbReference type="ChEBI" id="CHEBI:456215"/>
        <dbReference type="EC" id="6.1.1.7"/>
    </reaction>
</comment>
<dbReference type="Gene3D" id="3.30.54.20">
    <property type="match status" value="1"/>
</dbReference>
<dbReference type="Gene3D" id="3.30.930.10">
    <property type="entry name" value="Bira Bifunctional Protein, Domain 2"/>
    <property type="match status" value="1"/>
</dbReference>
<dbReference type="GO" id="GO:0005524">
    <property type="term" value="F:ATP binding"/>
    <property type="evidence" value="ECO:0007669"/>
    <property type="project" value="UniProtKB-UniRule"/>
</dbReference>
<dbReference type="SUPFAM" id="SSF50447">
    <property type="entry name" value="Translation proteins"/>
    <property type="match status" value="1"/>
</dbReference>
<keyword evidence="10 14" id="KW-0648">Protein biosynthesis</keyword>
<dbReference type="GO" id="GO:0005829">
    <property type="term" value="C:cytosol"/>
    <property type="evidence" value="ECO:0007669"/>
    <property type="project" value="TreeGrafter"/>
</dbReference>
<comment type="similarity">
    <text evidence="2 14">Belongs to the class-II aminoacyl-tRNA synthetase family.</text>
</comment>
<dbReference type="SMART" id="SM00863">
    <property type="entry name" value="tRNA_SAD"/>
    <property type="match status" value="1"/>
</dbReference>
<dbReference type="SUPFAM" id="SSF101353">
    <property type="entry name" value="Putative anticodon-binding domain of alanyl-tRNA synthetase (AlaRS)"/>
    <property type="match status" value="1"/>
</dbReference>
<comment type="function">
    <text evidence="12 14">Catalyzes the attachment of alanine to tRNA(Ala) in a two-step reaction: alanine is first activated by ATP to form Ala-AMP and then transferred to the acceptor end of tRNA(Ala). Also edits incorrectly charged Ser-tRNA(Ala) and Gly-tRNA(Ala) via its editing domain.</text>
</comment>
<dbReference type="GO" id="GO:0000049">
    <property type="term" value="F:tRNA binding"/>
    <property type="evidence" value="ECO:0007669"/>
    <property type="project" value="UniProtKB-KW"/>
</dbReference>
<dbReference type="InterPro" id="IPR009000">
    <property type="entry name" value="Transl_B-barrel_sf"/>
</dbReference>
<evidence type="ECO:0000256" key="1">
    <source>
        <dbReference type="ARBA" id="ARBA00004496"/>
    </source>
</evidence>
<dbReference type="AlphaFoldDB" id="A0A537JTR5"/>
<name>A0A537JTR5_9BACT</name>
<protein>
    <recommendedName>
        <fullName evidence="14">Alanine--tRNA ligase</fullName>
        <ecNumber evidence="14">6.1.1.7</ecNumber>
    </recommendedName>
    <alternativeName>
        <fullName evidence="14">Alanyl-tRNA synthetase</fullName>
        <shortName evidence="14">AlaRS</shortName>
    </alternativeName>
</protein>
<keyword evidence="3 14" id="KW-0820">tRNA-binding</keyword>
<evidence type="ECO:0000256" key="6">
    <source>
        <dbReference type="ARBA" id="ARBA00022741"/>
    </source>
</evidence>
<dbReference type="PRINTS" id="PR00980">
    <property type="entry name" value="TRNASYNTHALA"/>
</dbReference>
<evidence type="ECO:0000256" key="12">
    <source>
        <dbReference type="ARBA" id="ARBA00024779"/>
    </source>
</evidence>
<dbReference type="SUPFAM" id="SSF55186">
    <property type="entry name" value="ThrRS/AlaRS common domain"/>
    <property type="match status" value="1"/>
</dbReference>
<feature type="binding site" evidence="14">
    <location>
        <position position="574"/>
    </location>
    <ligand>
        <name>Zn(2+)</name>
        <dbReference type="ChEBI" id="CHEBI:29105"/>
    </ligand>
</feature>
<evidence type="ECO:0000256" key="4">
    <source>
        <dbReference type="ARBA" id="ARBA00022598"/>
    </source>
</evidence>
<dbReference type="PANTHER" id="PTHR11777:SF9">
    <property type="entry name" value="ALANINE--TRNA LIGASE, CYTOPLASMIC"/>
    <property type="match status" value="1"/>
</dbReference>
<dbReference type="Gene3D" id="2.40.30.130">
    <property type="match status" value="1"/>
</dbReference>
<dbReference type="Proteomes" id="UP000318509">
    <property type="component" value="Unassembled WGS sequence"/>
</dbReference>
<dbReference type="PANTHER" id="PTHR11777">
    <property type="entry name" value="ALANYL-TRNA SYNTHETASE"/>
    <property type="match status" value="1"/>
</dbReference>
<evidence type="ECO:0000256" key="7">
    <source>
        <dbReference type="ARBA" id="ARBA00022833"/>
    </source>
</evidence>
<comment type="caution">
    <text evidence="16">The sequence shown here is derived from an EMBL/GenBank/DDBJ whole genome shotgun (WGS) entry which is preliminary data.</text>
</comment>
<comment type="domain">
    <text evidence="14">Consists of three domains; the N-terminal catalytic domain, the editing domain and the C-terminal C-Ala domain. The editing domain removes incorrectly charged amino acids, while the C-Ala domain, along with tRNA(Ala), serves as a bridge to cooperatively bring together the editing and aminoacylation centers thus stimulating deacylation of misacylated tRNAs.</text>
</comment>
<gene>
    <name evidence="14 16" type="primary">alaS</name>
    <name evidence="16" type="ORF">E6H00_17150</name>
</gene>
<dbReference type="InterPro" id="IPR012947">
    <property type="entry name" value="tRNA_SAD"/>
</dbReference>
<keyword evidence="14" id="KW-0963">Cytoplasm</keyword>
<dbReference type="FunFam" id="3.30.54.20:FF:000001">
    <property type="entry name" value="Alanine--tRNA ligase"/>
    <property type="match status" value="1"/>
</dbReference>
<keyword evidence="8 14" id="KW-0067">ATP-binding</keyword>
<dbReference type="InterPro" id="IPR050058">
    <property type="entry name" value="Ala-tRNA_ligase"/>
</dbReference>
<proteinExistence type="inferred from homology"/>
<evidence type="ECO:0000313" key="17">
    <source>
        <dbReference type="Proteomes" id="UP000318509"/>
    </source>
</evidence>
<dbReference type="FunFam" id="3.10.310.40:FF:000001">
    <property type="entry name" value="Alanine--tRNA ligase"/>
    <property type="match status" value="1"/>
</dbReference>
<dbReference type="FunFam" id="3.30.930.10:FF:000004">
    <property type="entry name" value="Alanine--tRNA ligase"/>
    <property type="match status" value="1"/>
</dbReference>
<dbReference type="Gene3D" id="3.10.310.40">
    <property type="match status" value="1"/>
</dbReference>
<sequence>MRADEVREAFLKFFEAQGHTRVPSASLVPAGDPTLLFTNAGMVQFKDVFLGLEQRPYRRAATVQKCMRVSGKHNDLENVGPSPQHHTFFEMLGNFSFGDYFKQDAVRFAWELTTKRFGIAPDRLVFTVLDGDDEALEAWTAIGVPPERILKMGEKTNFWMMGDIGPCGPTSELHYDWGPQACTCGRADCSVALDNGCGRWLEIWNLVFMQFDQAAGGTRTPLPRPGVDTGMGLERIVSVLQGVRSNYDTDLFLPLKDRIQGLLAHTDTQRATHTVAYRVLADHGRAMTFLVADGVVPDNDGRGYVLRMIVRRALRFARRAGAQRPLLAGLADAVIAVMRGGYPELAGFAPFIRETLAAEETRFSETLGSGLERLDAMISEALSQGAAVLRGEEVFRLHDTYGFPPDLTRDIAHEHGLEVDDAGFDAEKTKQQERSRSAAVFQADAAERSVYGGLHEAGVATEFVGYETLEAEGRIQALLRGGERIAAARAGDDVEVVCDRTPFYAEAGGQVGDTGAIVTPAGLVEVTDTQRPVPGLVVHRGRVTRGEVAEGEAAQLRVDALRRRDITRNHTATHLMHRALQETLGEHARQAGSLVAPDRLRFDFFHLRAVTPEERVRIEARVNEQVLAGLPVRTEVLAYQDAIAGGATALFGEKYGDTVRVVSIDDYSRELCGGTHVTSTAEIGLFLIVSESSVGSGIRRVEALTGRAAVARAREGQEVLRDLAETLRASPSEVPERVRQLAGRARSLEQEVEAARAQAAVPDLDAIVRSAPEVAGITVVGMTSAGAGPAALRALGDRVKPRLRSGVVVAASAADGRVEVVVMATPDAVARGVHAGKVMAVLNRKLGTRGGGRPELAQGGGGDPAQLDAVMADLASVVGEALGAARPTA</sequence>
<dbReference type="Pfam" id="PF02272">
    <property type="entry name" value="DHHA1"/>
    <property type="match status" value="1"/>
</dbReference>
<comment type="subcellular location">
    <subcellularLocation>
        <location evidence="1 14">Cytoplasm</location>
    </subcellularLocation>
</comment>
<feature type="domain" description="Alanyl-transfer RNA synthetases family profile" evidence="15">
    <location>
        <begin position="1"/>
        <end position="715"/>
    </location>
</feature>
<evidence type="ECO:0000256" key="8">
    <source>
        <dbReference type="ARBA" id="ARBA00022840"/>
    </source>
</evidence>
<evidence type="ECO:0000256" key="3">
    <source>
        <dbReference type="ARBA" id="ARBA00022555"/>
    </source>
</evidence>
<dbReference type="InterPro" id="IPR018164">
    <property type="entry name" value="Ala-tRNA-synth_IIc_N"/>
</dbReference>
<organism evidence="16 17">
    <name type="scientific">Candidatus Segetimicrobium genomatis</name>
    <dbReference type="NCBI Taxonomy" id="2569760"/>
    <lineage>
        <taxon>Bacteria</taxon>
        <taxon>Bacillati</taxon>
        <taxon>Candidatus Sysuimicrobiota</taxon>
        <taxon>Candidatus Sysuimicrobiia</taxon>
        <taxon>Candidatus Sysuimicrobiales</taxon>
        <taxon>Candidatus Segetimicrobiaceae</taxon>
        <taxon>Candidatus Segetimicrobium</taxon>
    </lineage>
</organism>
<dbReference type="GO" id="GO:0004813">
    <property type="term" value="F:alanine-tRNA ligase activity"/>
    <property type="evidence" value="ECO:0007669"/>
    <property type="project" value="UniProtKB-UniRule"/>
</dbReference>
<evidence type="ECO:0000256" key="13">
    <source>
        <dbReference type="ARBA" id="ARBA00048300"/>
    </source>
</evidence>
<dbReference type="PROSITE" id="PS50860">
    <property type="entry name" value="AA_TRNA_LIGASE_II_ALA"/>
    <property type="match status" value="1"/>
</dbReference>
<dbReference type="InterPro" id="IPR023033">
    <property type="entry name" value="Ala_tRNA_ligase_euk/bac"/>
</dbReference>
<evidence type="ECO:0000256" key="14">
    <source>
        <dbReference type="HAMAP-Rule" id="MF_00036"/>
    </source>
</evidence>
<dbReference type="InterPro" id="IPR003156">
    <property type="entry name" value="DHHA1_dom"/>
</dbReference>
<dbReference type="InterPro" id="IPR018165">
    <property type="entry name" value="Ala-tRNA-synth_IIc_core"/>
</dbReference>
<dbReference type="CDD" id="cd00673">
    <property type="entry name" value="AlaRS_core"/>
    <property type="match status" value="1"/>
</dbReference>
<comment type="cofactor">
    <cofactor evidence="14">
        <name>Zn(2+)</name>
        <dbReference type="ChEBI" id="CHEBI:29105"/>
    </cofactor>
    <text evidence="14">Binds 1 zinc ion per subunit.</text>
</comment>
<evidence type="ECO:0000259" key="15">
    <source>
        <dbReference type="PROSITE" id="PS50860"/>
    </source>
</evidence>
<evidence type="ECO:0000313" key="16">
    <source>
        <dbReference type="EMBL" id="TMI86927.1"/>
    </source>
</evidence>
<keyword evidence="4 14" id="KW-0436">Ligase</keyword>
<evidence type="ECO:0000256" key="2">
    <source>
        <dbReference type="ARBA" id="ARBA00008226"/>
    </source>
</evidence>
<dbReference type="InterPro" id="IPR045864">
    <property type="entry name" value="aa-tRNA-synth_II/BPL/LPL"/>
</dbReference>
<dbReference type="GO" id="GO:0002161">
    <property type="term" value="F:aminoacyl-tRNA deacylase activity"/>
    <property type="evidence" value="ECO:0007669"/>
    <property type="project" value="TreeGrafter"/>
</dbReference>
<evidence type="ECO:0000256" key="10">
    <source>
        <dbReference type="ARBA" id="ARBA00022917"/>
    </source>
</evidence>
<dbReference type="NCBIfam" id="TIGR00344">
    <property type="entry name" value="alaS"/>
    <property type="match status" value="1"/>
</dbReference>
<evidence type="ECO:0000256" key="5">
    <source>
        <dbReference type="ARBA" id="ARBA00022723"/>
    </source>
</evidence>
<keyword evidence="6 14" id="KW-0547">Nucleotide-binding</keyword>
<accession>A0A537JTR5</accession>
<dbReference type="Pfam" id="PF01411">
    <property type="entry name" value="tRNA-synt_2c"/>
    <property type="match status" value="1"/>
</dbReference>
<dbReference type="FunFam" id="2.40.30.130:FF:000001">
    <property type="entry name" value="Alanine--tRNA ligase"/>
    <property type="match status" value="1"/>
</dbReference>
<keyword evidence="9 14" id="KW-0694">RNA-binding</keyword>
<dbReference type="SUPFAM" id="SSF55681">
    <property type="entry name" value="Class II aaRS and biotin synthetases"/>
    <property type="match status" value="1"/>
</dbReference>
<dbReference type="EMBL" id="VBAK01000174">
    <property type="protein sequence ID" value="TMI86927.1"/>
    <property type="molecule type" value="Genomic_DNA"/>
</dbReference>
<feature type="binding site" evidence="14">
    <location>
        <position position="676"/>
    </location>
    <ligand>
        <name>Zn(2+)</name>
        <dbReference type="ChEBI" id="CHEBI:29105"/>
    </ligand>
</feature>
<dbReference type="InterPro" id="IPR018163">
    <property type="entry name" value="Thr/Ala-tRNA-synth_IIc_edit"/>
</dbReference>
<feature type="binding site" evidence="14">
    <location>
        <position position="672"/>
    </location>
    <ligand>
        <name>Zn(2+)</name>
        <dbReference type="ChEBI" id="CHEBI:29105"/>
    </ligand>
</feature>
<evidence type="ECO:0000256" key="11">
    <source>
        <dbReference type="ARBA" id="ARBA00023146"/>
    </source>
</evidence>
<dbReference type="Gene3D" id="6.10.250.550">
    <property type="match status" value="1"/>
</dbReference>
<evidence type="ECO:0000256" key="9">
    <source>
        <dbReference type="ARBA" id="ARBA00022884"/>
    </source>
</evidence>
<dbReference type="Pfam" id="PF07973">
    <property type="entry name" value="tRNA_SAD"/>
    <property type="match status" value="1"/>
</dbReference>
<dbReference type="InterPro" id="IPR002318">
    <property type="entry name" value="Ala-tRNA-lgiase_IIc"/>
</dbReference>
<dbReference type="Gene3D" id="3.30.980.10">
    <property type="entry name" value="Threonyl-trna Synthetase, Chain A, domain 2"/>
    <property type="match status" value="1"/>
</dbReference>
<keyword evidence="5 14" id="KW-0479">Metal-binding</keyword>
<reference evidence="16 17" key="1">
    <citation type="journal article" date="2019" name="Nat. Microbiol.">
        <title>Mediterranean grassland soil C-N compound turnover is dependent on rainfall and depth, and is mediated by genomically divergent microorganisms.</title>
        <authorList>
            <person name="Diamond S."/>
            <person name="Andeer P.F."/>
            <person name="Li Z."/>
            <person name="Crits-Christoph A."/>
            <person name="Burstein D."/>
            <person name="Anantharaman K."/>
            <person name="Lane K.R."/>
            <person name="Thomas B.C."/>
            <person name="Pan C."/>
            <person name="Northen T.R."/>
            <person name="Banfield J.F."/>
        </authorList>
    </citation>
    <scope>NUCLEOTIDE SEQUENCE [LARGE SCALE GENOMIC DNA]</scope>
    <source>
        <strain evidence="16">NP_3</strain>
    </source>
</reference>
<keyword evidence="7 14" id="KW-0862">Zinc</keyword>
<keyword evidence="11 14" id="KW-0030">Aminoacyl-tRNA synthetase</keyword>